<sequence>MNNLAFSSFTLNGVDAQKFLQGQVTLNVEKLAEGETRYTGICNLKGRLQFGLWIKKINAENFELITTSDQAEELAKHIKKFGAFSKMKLEDAGVVYPTIEGLYTTFSTSETDIQSWKLQAIEQGQAWIETATSQEFQPQELRLHQREGVHYDKGCYLGQEIVARLWFKAKPKHWLHLVQGSGDAPNSATRLSKDVEVVNSISIHGGYKALVVAKPEAITELQLVVLNLPEHLNGDVARPQS</sequence>
<evidence type="ECO:0000313" key="3">
    <source>
        <dbReference type="Proteomes" id="UP000064939"/>
    </source>
</evidence>
<dbReference type="SUPFAM" id="SSF103025">
    <property type="entry name" value="Folate-binding domain"/>
    <property type="match status" value="1"/>
</dbReference>
<gene>
    <name evidence="2" type="ORF">AOY20_07410</name>
</gene>
<dbReference type="STRING" id="1324350.AOY20_07410"/>
<dbReference type="GO" id="GO:0016226">
    <property type="term" value="P:iron-sulfur cluster assembly"/>
    <property type="evidence" value="ECO:0007669"/>
    <property type="project" value="TreeGrafter"/>
</dbReference>
<dbReference type="EMBL" id="CP012808">
    <property type="protein sequence ID" value="ALH95378.1"/>
    <property type="molecule type" value="Genomic_DNA"/>
</dbReference>
<protein>
    <submittedName>
        <fullName evidence="2">Aminomethyltransferase</fullName>
    </submittedName>
</protein>
<reference evidence="2 3" key="1">
    <citation type="journal article" date="2015" name="Int. J. Syst. Evol. Microbiol.">
        <title>Acinetobacter equi sp. nov. isolated from horse faeces.</title>
        <authorList>
            <person name="Poppel M.T."/>
            <person name="Skiebe E."/>
            <person name="Laue M."/>
            <person name="Bergmann H."/>
            <person name="Ebersberger I."/>
            <person name="Garn T."/>
            <person name="Fruth A."/>
            <person name="Baumgardt S."/>
            <person name="Busse H.J."/>
            <person name="Wilharm G."/>
        </authorList>
    </citation>
    <scope>NUCLEOTIDE SEQUENCE [LARGE SCALE GENOMIC DNA]</scope>
    <source>
        <strain evidence="2 3">114</strain>
    </source>
</reference>
<name>A0A0N9VPV2_9GAMM</name>
<dbReference type="PANTHER" id="PTHR22602:SF0">
    <property type="entry name" value="TRANSFERASE CAF17, MITOCHONDRIAL-RELATED"/>
    <property type="match status" value="1"/>
</dbReference>
<evidence type="ECO:0000259" key="1">
    <source>
        <dbReference type="Pfam" id="PF01571"/>
    </source>
</evidence>
<dbReference type="Gene3D" id="3.30.70.1400">
    <property type="entry name" value="Aminomethyltransferase beta-barrel domains"/>
    <property type="match status" value="1"/>
</dbReference>
<dbReference type="Gene3D" id="2.40.30.160">
    <property type="match status" value="1"/>
</dbReference>
<keyword evidence="2" id="KW-0808">Transferase</keyword>
<organism evidence="2 3">
    <name type="scientific">Acinetobacter equi</name>
    <dbReference type="NCBI Taxonomy" id="1324350"/>
    <lineage>
        <taxon>Bacteria</taxon>
        <taxon>Pseudomonadati</taxon>
        <taxon>Pseudomonadota</taxon>
        <taxon>Gammaproteobacteria</taxon>
        <taxon>Moraxellales</taxon>
        <taxon>Moraxellaceae</taxon>
        <taxon>Acinetobacter</taxon>
    </lineage>
</organism>
<dbReference type="OrthoDB" id="9796287at2"/>
<proteinExistence type="predicted"/>
<dbReference type="InterPro" id="IPR006222">
    <property type="entry name" value="GCVT_N"/>
</dbReference>
<dbReference type="AlphaFoldDB" id="A0A0N9VPV2"/>
<keyword evidence="2" id="KW-0489">Methyltransferase</keyword>
<dbReference type="InterPro" id="IPR045179">
    <property type="entry name" value="YgfZ/GcvT"/>
</dbReference>
<dbReference type="InterPro" id="IPR017703">
    <property type="entry name" value="YgfZ/GCV_T_CS"/>
</dbReference>
<evidence type="ECO:0000313" key="2">
    <source>
        <dbReference type="EMBL" id="ALH95378.1"/>
    </source>
</evidence>
<dbReference type="RefSeq" id="WP_054581270.1">
    <property type="nucleotide sequence ID" value="NZ_CP012808.1"/>
</dbReference>
<dbReference type="PANTHER" id="PTHR22602">
    <property type="entry name" value="TRANSFERASE CAF17, MITOCHONDRIAL-RELATED"/>
    <property type="match status" value="1"/>
</dbReference>
<dbReference type="Proteomes" id="UP000064939">
    <property type="component" value="Chromosome"/>
</dbReference>
<dbReference type="NCBIfam" id="TIGR03317">
    <property type="entry name" value="ygfZ_signature"/>
    <property type="match status" value="1"/>
</dbReference>
<dbReference type="KEGG" id="aei:AOY20_07410"/>
<accession>A0A0N9VPV2</accession>
<dbReference type="GO" id="GO:0032259">
    <property type="term" value="P:methylation"/>
    <property type="evidence" value="ECO:0007669"/>
    <property type="project" value="UniProtKB-KW"/>
</dbReference>
<dbReference type="Pfam" id="PF01571">
    <property type="entry name" value="GCV_T"/>
    <property type="match status" value="1"/>
</dbReference>
<dbReference type="GO" id="GO:0008168">
    <property type="term" value="F:methyltransferase activity"/>
    <property type="evidence" value="ECO:0007669"/>
    <property type="project" value="UniProtKB-KW"/>
</dbReference>
<feature type="domain" description="GCVT N-terminal" evidence="1">
    <location>
        <begin position="6"/>
        <end position="83"/>
    </location>
</feature>
<keyword evidence="3" id="KW-1185">Reference proteome</keyword>